<comment type="caution">
    <text evidence="1">The sequence shown here is derived from an EMBL/GenBank/DDBJ whole genome shotgun (WGS) entry which is preliminary data.</text>
</comment>
<accession>A0ABT5BTK6</accession>
<name>A0ABT5BTK6_9BACT</name>
<evidence type="ECO:0000313" key="2">
    <source>
        <dbReference type="Proteomes" id="UP001217485"/>
    </source>
</evidence>
<dbReference type="RefSeq" id="WP_272094251.1">
    <property type="nucleotide sequence ID" value="NZ_JAQNDK010000001.1"/>
</dbReference>
<organism evidence="1 2">
    <name type="scientific">Sorangium atrum</name>
    <dbReference type="NCBI Taxonomy" id="2995308"/>
    <lineage>
        <taxon>Bacteria</taxon>
        <taxon>Pseudomonadati</taxon>
        <taxon>Myxococcota</taxon>
        <taxon>Polyangia</taxon>
        <taxon>Polyangiales</taxon>
        <taxon>Polyangiaceae</taxon>
        <taxon>Sorangium</taxon>
    </lineage>
</organism>
<protein>
    <submittedName>
        <fullName evidence="1">Uncharacterized protein</fullName>
    </submittedName>
</protein>
<proteinExistence type="predicted"/>
<dbReference type="EMBL" id="JAQNDK010000001">
    <property type="protein sequence ID" value="MDC0677494.1"/>
    <property type="molecule type" value="Genomic_DNA"/>
</dbReference>
<dbReference type="Proteomes" id="UP001217485">
    <property type="component" value="Unassembled WGS sequence"/>
</dbReference>
<keyword evidence="2" id="KW-1185">Reference proteome</keyword>
<reference evidence="1 2" key="1">
    <citation type="submission" date="2023-01" db="EMBL/GenBank/DDBJ databases">
        <title>Minimal conservation of predation-associated metabolite biosynthetic gene clusters underscores biosynthetic potential of Myxococcota including descriptions for ten novel species: Archangium lansinium sp. nov., Myxococcus landrumus sp. nov., Nannocystis bai.</title>
        <authorList>
            <person name="Ahearne A."/>
            <person name="Stevens C."/>
            <person name="Dowd S."/>
        </authorList>
    </citation>
    <scope>NUCLEOTIDE SEQUENCE [LARGE SCALE GENOMIC DNA]</scope>
    <source>
        <strain evidence="1 2">WIWO2</strain>
    </source>
</reference>
<gene>
    <name evidence="1" type="ORF">POL72_07040</name>
</gene>
<sequence>MPIGCNGLLPSDFWAPANRTALQALGRAALVGAKNFVVPTPLLGTSGGRSVLDYTVRCALSSEQVVYGPDGRKFYGSFGFAPAWTTRALTPSEQRWVSSCIFQHLNGTGEHVDILLQGNHAALDGPVDEEPYSEFVVHDATMYGNAFLSSTIAGYACIDPDLTGELSSLSLSCPLDLSLLSLERLCGHVPTCGIAFLGLCDLTCVKNAAGDQTCYPLPLLGAVLGPLLGPSVQSYSETIRSEVRDSDLLPLYNGCGLL</sequence>
<evidence type="ECO:0000313" key="1">
    <source>
        <dbReference type="EMBL" id="MDC0677494.1"/>
    </source>
</evidence>